<feature type="region of interest" description="Disordered" evidence="1">
    <location>
        <begin position="185"/>
        <end position="205"/>
    </location>
</feature>
<dbReference type="AlphaFoldDB" id="A0A5N6S1F6"/>
<evidence type="ECO:0000313" key="4">
    <source>
        <dbReference type="Proteomes" id="UP000325415"/>
    </source>
</evidence>
<keyword evidence="2" id="KW-0812">Transmembrane</keyword>
<proteinExistence type="predicted"/>
<evidence type="ECO:0000256" key="1">
    <source>
        <dbReference type="SAM" id="MobiDB-lite"/>
    </source>
</evidence>
<dbReference type="GeneID" id="78127227"/>
<keyword evidence="4" id="KW-1185">Reference proteome</keyword>
<feature type="transmembrane region" description="Helical" evidence="2">
    <location>
        <begin position="144"/>
        <end position="170"/>
    </location>
</feature>
<keyword evidence="2" id="KW-0472">Membrane</keyword>
<evidence type="ECO:0000256" key="2">
    <source>
        <dbReference type="SAM" id="Phobius"/>
    </source>
</evidence>
<gene>
    <name evidence="3" type="ORF">DDE84_05965</name>
</gene>
<keyword evidence="2" id="KW-1133">Transmembrane helix</keyword>
<comment type="caution">
    <text evidence="3">The sequence shown here is derived from an EMBL/GenBank/DDBJ whole genome shotgun (WGS) entry which is preliminary data.</text>
</comment>
<reference evidence="3 4" key="1">
    <citation type="submission" date="2018-04" db="EMBL/GenBank/DDBJ databases">
        <authorList>
            <person name="Eckel V.P."/>
            <person name="Vogel R.F."/>
        </authorList>
    </citation>
    <scope>NUCLEOTIDE SEQUENCE [LARGE SCALE GENOMIC DNA]</scope>
    <source>
        <strain evidence="4">TMW 2.1764</strain>
    </source>
</reference>
<organism evidence="3 4">
    <name type="scientific">Bifidobacterium tibiigranuli</name>
    <dbReference type="NCBI Taxonomy" id="2172043"/>
    <lineage>
        <taxon>Bacteria</taxon>
        <taxon>Bacillati</taxon>
        <taxon>Actinomycetota</taxon>
        <taxon>Actinomycetes</taxon>
        <taxon>Bifidobacteriales</taxon>
        <taxon>Bifidobacteriaceae</taxon>
        <taxon>Bifidobacterium</taxon>
    </lineage>
</organism>
<feature type="transmembrane region" description="Helical" evidence="2">
    <location>
        <begin position="118"/>
        <end position="138"/>
    </location>
</feature>
<accession>A0A5N6S1F6</accession>
<dbReference type="RefSeq" id="WP_152580782.1">
    <property type="nucleotide sequence ID" value="NZ_JAKVIV010000002.1"/>
</dbReference>
<dbReference type="Proteomes" id="UP000325415">
    <property type="component" value="Unassembled WGS sequence"/>
</dbReference>
<dbReference type="EMBL" id="QDAG01000005">
    <property type="protein sequence ID" value="KAE8128428.1"/>
    <property type="molecule type" value="Genomic_DNA"/>
</dbReference>
<name>A0A5N6S1F6_9BIFI</name>
<sequence length="205" mass="21610">MEEVSLPLSDQCSAAVNGRVSGQNWNYDILQPGPNAHSKIRGQKWSWDSPSGSSDAGGDSLRAIVNKFDIKSDSGAGWKTEDIDWQTAAASSDSNNGNSLQNNAAINTINAQHGVSGLTDIGGAVVFALSGLVNFVIWDLGLGLLRMLAAVMSYLLAGIGLYFGFLIYAVMPDKGGKAVKTWSSRWSPHARASPSSPSSRPSSPP</sequence>
<evidence type="ECO:0000313" key="3">
    <source>
        <dbReference type="EMBL" id="KAE8128428.1"/>
    </source>
</evidence>
<protein>
    <submittedName>
        <fullName evidence="3">Uncharacterized protein</fullName>
    </submittedName>
</protein>